<dbReference type="Pfam" id="PF00392">
    <property type="entry name" value="GntR"/>
    <property type="match status" value="1"/>
</dbReference>
<dbReference type="SUPFAM" id="SSF48008">
    <property type="entry name" value="GntR ligand-binding domain-like"/>
    <property type="match status" value="1"/>
</dbReference>
<accession>A0A329R1N3</accession>
<keyword evidence="3" id="KW-0804">Transcription</keyword>
<proteinExistence type="predicted"/>
<comment type="caution">
    <text evidence="6">The sequence shown here is derived from an EMBL/GenBank/DDBJ whole genome shotgun (WGS) entry which is preliminary data.</text>
</comment>
<dbReference type="Gene3D" id="1.20.120.530">
    <property type="entry name" value="GntR ligand-binding domain-like"/>
    <property type="match status" value="1"/>
</dbReference>
<dbReference type="InterPro" id="IPR008920">
    <property type="entry name" value="TF_FadR/GntR_C"/>
</dbReference>
<feature type="region of interest" description="Disordered" evidence="4">
    <location>
        <begin position="1"/>
        <end position="33"/>
    </location>
</feature>
<evidence type="ECO:0000256" key="1">
    <source>
        <dbReference type="ARBA" id="ARBA00023015"/>
    </source>
</evidence>
<dbReference type="GO" id="GO:0003677">
    <property type="term" value="F:DNA binding"/>
    <property type="evidence" value="ECO:0007669"/>
    <property type="project" value="UniProtKB-KW"/>
</dbReference>
<dbReference type="InterPro" id="IPR000524">
    <property type="entry name" value="Tscrpt_reg_HTH_GntR"/>
</dbReference>
<dbReference type="PANTHER" id="PTHR43537:SF44">
    <property type="entry name" value="GNTR FAMILY REGULATORY PROTEIN"/>
    <property type="match status" value="1"/>
</dbReference>
<evidence type="ECO:0000259" key="5">
    <source>
        <dbReference type="PROSITE" id="PS50949"/>
    </source>
</evidence>
<name>A0A329R1N3_9ACTN</name>
<feature type="region of interest" description="Disordered" evidence="4">
    <location>
        <begin position="54"/>
        <end position="77"/>
    </location>
</feature>
<dbReference type="InterPro" id="IPR011711">
    <property type="entry name" value="GntR_C"/>
</dbReference>
<dbReference type="SMART" id="SM00345">
    <property type="entry name" value="HTH_GNTR"/>
    <property type="match status" value="1"/>
</dbReference>
<protein>
    <submittedName>
        <fullName evidence="6">GntR family transcriptional regulator</fullName>
    </submittedName>
</protein>
<dbReference type="AlphaFoldDB" id="A0A329R1N3"/>
<keyword evidence="2" id="KW-0238">DNA-binding</keyword>
<keyword evidence="1" id="KW-0805">Transcription regulation</keyword>
<evidence type="ECO:0000256" key="2">
    <source>
        <dbReference type="ARBA" id="ARBA00023125"/>
    </source>
</evidence>
<evidence type="ECO:0000256" key="4">
    <source>
        <dbReference type="SAM" id="MobiDB-lite"/>
    </source>
</evidence>
<dbReference type="OrthoDB" id="4164516at2"/>
<feature type="domain" description="HTH gntR-type" evidence="5">
    <location>
        <begin position="84"/>
        <end position="151"/>
    </location>
</feature>
<dbReference type="Pfam" id="PF07729">
    <property type="entry name" value="FCD"/>
    <property type="match status" value="1"/>
</dbReference>
<dbReference type="InterPro" id="IPR036388">
    <property type="entry name" value="WH-like_DNA-bd_sf"/>
</dbReference>
<dbReference type="GO" id="GO:0003700">
    <property type="term" value="F:DNA-binding transcription factor activity"/>
    <property type="evidence" value="ECO:0007669"/>
    <property type="project" value="InterPro"/>
</dbReference>
<dbReference type="SUPFAM" id="SSF46785">
    <property type="entry name" value="Winged helix' DNA-binding domain"/>
    <property type="match status" value="1"/>
</dbReference>
<dbReference type="PANTHER" id="PTHR43537">
    <property type="entry name" value="TRANSCRIPTIONAL REGULATOR, GNTR FAMILY"/>
    <property type="match status" value="1"/>
</dbReference>
<gene>
    <name evidence="6" type="ORF">DPM12_03180</name>
</gene>
<dbReference type="Proteomes" id="UP000250462">
    <property type="component" value="Unassembled WGS sequence"/>
</dbReference>
<reference evidence="6 7" key="1">
    <citation type="submission" date="2018-06" db="EMBL/GenBank/DDBJ databases">
        <title>Phytoactinopolyspora halophila sp. nov., a novel halophilic actinomycete isolated from a saline soil in China.</title>
        <authorList>
            <person name="Tang S.-K."/>
        </authorList>
    </citation>
    <scope>NUCLEOTIDE SEQUENCE [LARGE SCALE GENOMIC DNA]</scope>
    <source>
        <strain evidence="6 7">YIM 96934</strain>
    </source>
</reference>
<dbReference type="SMART" id="SM00895">
    <property type="entry name" value="FCD"/>
    <property type="match status" value="1"/>
</dbReference>
<keyword evidence="7" id="KW-1185">Reference proteome</keyword>
<dbReference type="Gene3D" id="1.10.10.10">
    <property type="entry name" value="Winged helix-like DNA-binding domain superfamily/Winged helix DNA-binding domain"/>
    <property type="match status" value="1"/>
</dbReference>
<evidence type="ECO:0000313" key="7">
    <source>
        <dbReference type="Proteomes" id="UP000250462"/>
    </source>
</evidence>
<evidence type="ECO:0000256" key="3">
    <source>
        <dbReference type="ARBA" id="ARBA00023163"/>
    </source>
</evidence>
<dbReference type="InterPro" id="IPR036390">
    <property type="entry name" value="WH_DNA-bd_sf"/>
</dbReference>
<dbReference type="PROSITE" id="PS50949">
    <property type="entry name" value="HTH_GNTR"/>
    <property type="match status" value="1"/>
</dbReference>
<dbReference type="EMBL" id="QMIG01000002">
    <property type="protein sequence ID" value="RAW17869.1"/>
    <property type="molecule type" value="Genomic_DNA"/>
</dbReference>
<organism evidence="6 7">
    <name type="scientific">Phytoactinopolyspora halophila</name>
    <dbReference type="NCBI Taxonomy" id="1981511"/>
    <lineage>
        <taxon>Bacteria</taxon>
        <taxon>Bacillati</taxon>
        <taxon>Actinomycetota</taxon>
        <taxon>Actinomycetes</taxon>
        <taxon>Jiangellales</taxon>
        <taxon>Jiangellaceae</taxon>
        <taxon>Phytoactinopolyspora</taxon>
    </lineage>
</organism>
<sequence>MAASRHRRAISPPAATTDHDDSATSRSRRFAGACRSGLSSSTLTIGRATIEHQQKSHFSDCQGAGTGTTTPAGRHETGNERNVTALHSAVLDTIGRQIVDGHFGEGDVLTLDWIQEHFGVSRTVARETMRILEWTGLVTSRRRVGIIVQPQTSWNVFDPRVIWWRLSGHGRNAQLRTLTELRTSIEPVAVNAAARNASAEQRERIHTLATAMREQGEAGNLDEFLELDIAFHTLLLNASDNEMFSALGDVVTVVLRGRVQLGFMPQHPVPLSLELHERVAQAVSSGHGEAAEAAMREILVEVRSAMAALFDN</sequence>
<evidence type="ECO:0000313" key="6">
    <source>
        <dbReference type="EMBL" id="RAW17869.1"/>
    </source>
</evidence>